<sequence length="100" mass="12070">MGEVGRQKCDSPTVEAEYGWDLTRRRRRPPELTTLPCFACVAHPHCSISPILRRIFHRRVSYRRRRFRWLHLGTLVVFRRRRRLRPMSQGAKCRCHGCRR</sequence>
<keyword evidence="2" id="KW-1185">Reference proteome</keyword>
<accession>A0AAP0WNW9</accession>
<evidence type="ECO:0000313" key="1">
    <source>
        <dbReference type="EMBL" id="KAK9275272.1"/>
    </source>
</evidence>
<dbReference type="AlphaFoldDB" id="A0AAP0WNW9"/>
<protein>
    <submittedName>
        <fullName evidence="1">Uncharacterized protein</fullName>
    </submittedName>
</protein>
<dbReference type="EMBL" id="JBBPBK010000011">
    <property type="protein sequence ID" value="KAK9275272.1"/>
    <property type="molecule type" value="Genomic_DNA"/>
</dbReference>
<comment type="caution">
    <text evidence="1">The sequence shown here is derived from an EMBL/GenBank/DDBJ whole genome shotgun (WGS) entry which is preliminary data.</text>
</comment>
<proteinExistence type="predicted"/>
<evidence type="ECO:0000313" key="2">
    <source>
        <dbReference type="Proteomes" id="UP001415857"/>
    </source>
</evidence>
<organism evidence="1 2">
    <name type="scientific">Liquidambar formosana</name>
    <name type="common">Formosan gum</name>
    <dbReference type="NCBI Taxonomy" id="63359"/>
    <lineage>
        <taxon>Eukaryota</taxon>
        <taxon>Viridiplantae</taxon>
        <taxon>Streptophyta</taxon>
        <taxon>Embryophyta</taxon>
        <taxon>Tracheophyta</taxon>
        <taxon>Spermatophyta</taxon>
        <taxon>Magnoliopsida</taxon>
        <taxon>eudicotyledons</taxon>
        <taxon>Gunneridae</taxon>
        <taxon>Pentapetalae</taxon>
        <taxon>Saxifragales</taxon>
        <taxon>Altingiaceae</taxon>
        <taxon>Liquidambar</taxon>
    </lineage>
</organism>
<gene>
    <name evidence="1" type="ORF">L1049_022534</name>
</gene>
<reference evidence="1 2" key="1">
    <citation type="journal article" date="2024" name="Plant J.">
        <title>Genome sequences and population genomics reveal climatic adaptation and genomic divergence between two closely related sweetgum species.</title>
        <authorList>
            <person name="Xu W.Q."/>
            <person name="Ren C.Q."/>
            <person name="Zhang X.Y."/>
            <person name="Comes H.P."/>
            <person name="Liu X.H."/>
            <person name="Li Y.G."/>
            <person name="Kettle C.J."/>
            <person name="Jalonen R."/>
            <person name="Gaisberger H."/>
            <person name="Ma Y.Z."/>
            <person name="Qiu Y.X."/>
        </authorList>
    </citation>
    <scope>NUCLEOTIDE SEQUENCE [LARGE SCALE GENOMIC DNA]</scope>
    <source>
        <strain evidence="1">Hangzhou</strain>
    </source>
</reference>
<name>A0AAP0WNW9_LIQFO</name>
<dbReference type="Proteomes" id="UP001415857">
    <property type="component" value="Unassembled WGS sequence"/>
</dbReference>